<comment type="catalytic activity">
    <reaction evidence="3">
        <text>2 GTP = 3',3'-c-di-GMP + 2 diphosphate</text>
        <dbReference type="Rhea" id="RHEA:24898"/>
        <dbReference type="ChEBI" id="CHEBI:33019"/>
        <dbReference type="ChEBI" id="CHEBI:37565"/>
        <dbReference type="ChEBI" id="CHEBI:58805"/>
        <dbReference type="EC" id="2.7.7.65"/>
    </reaction>
</comment>
<dbReference type="InterPro" id="IPR003018">
    <property type="entry name" value="GAF"/>
</dbReference>
<dbReference type="InterPro" id="IPR029016">
    <property type="entry name" value="GAF-like_dom_sf"/>
</dbReference>
<dbReference type="Gene3D" id="3.30.70.270">
    <property type="match status" value="1"/>
</dbReference>
<dbReference type="FunFam" id="3.30.70.270:FF:000001">
    <property type="entry name" value="Diguanylate cyclase domain protein"/>
    <property type="match status" value="1"/>
</dbReference>
<evidence type="ECO:0000259" key="6">
    <source>
        <dbReference type="PROSITE" id="PS50887"/>
    </source>
</evidence>
<dbReference type="EMBL" id="CP071504">
    <property type="protein sequence ID" value="QSX29798.1"/>
    <property type="molecule type" value="Genomic_DNA"/>
</dbReference>
<dbReference type="CDD" id="cd01949">
    <property type="entry name" value="GGDEF"/>
    <property type="match status" value="1"/>
</dbReference>
<evidence type="ECO:0000256" key="1">
    <source>
        <dbReference type="ARBA" id="ARBA00001946"/>
    </source>
</evidence>
<gene>
    <name evidence="7" type="ORF">JYB88_16680</name>
</gene>
<dbReference type="SMART" id="SM00267">
    <property type="entry name" value="GGDEF"/>
    <property type="match status" value="1"/>
</dbReference>
<feature type="transmembrane region" description="Helical" evidence="4">
    <location>
        <begin position="12"/>
        <end position="34"/>
    </location>
</feature>
<dbReference type="Gene3D" id="3.30.450.40">
    <property type="match status" value="1"/>
</dbReference>
<evidence type="ECO:0000313" key="7">
    <source>
        <dbReference type="EMBL" id="QSX29798.1"/>
    </source>
</evidence>
<evidence type="ECO:0000313" key="8">
    <source>
        <dbReference type="Proteomes" id="UP000663281"/>
    </source>
</evidence>
<dbReference type="NCBIfam" id="TIGR00254">
    <property type="entry name" value="GGDEF"/>
    <property type="match status" value="1"/>
</dbReference>
<accession>A0A974XM65</accession>
<dbReference type="PROSITE" id="PS50885">
    <property type="entry name" value="HAMP"/>
    <property type="match status" value="1"/>
</dbReference>
<dbReference type="GO" id="GO:0043709">
    <property type="term" value="P:cell adhesion involved in single-species biofilm formation"/>
    <property type="evidence" value="ECO:0007669"/>
    <property type="project" value="TreeGrafter"/>
</dbReference>
<proteinExistence type="predicted"/>
<dbReference type="SUPFAM" id="SSF55073">
    <property type="entry name" value="Nucleotide cyclase"/>
    <property type="match status" value="1"/>
</dbReference>
<dbReference type="EC" id="2.7.7.65" evidence="2"/>
<organism evidence="7 8">
    <name type="scientific">Shewanella cyperi</name>
    <dbReference type="NCBI Taxonomy" id="2814292"/>
    <lineage>
        <taxon>Bacteria</taxon>
        <taxon>Pseudomonadati</taxon>
        <taxon>Pseudomonadota</taxon>
        <taxon>Gammaproteobacteria</taxon>
        <taxon>Alteromonadales</taxon>
        <taxon>Shewanellaceae</taxon>
        <taxon>Shewanella</taxon>
    </lineage>
</organism>
<name>A0A974XM65_9GAMM</name>
<keyword evidence="4" id="KW-0472">Membrane</keyword>
<sequence>MRRSHNSIGSKMTFTIVGVSSLFALLTIMVQLWWNYHSALDNAVADIDRYTRSLLPSMSHALWDVDQPLLKDLVSGVGVLPSVSGLELSSRDGVYLNLGQGVPVDPGHRYLLLHYPLSIQEQAIAELTVALDRQQIYLQLGREVMVIVLGNGLKMLLVIYIILTLANRLIVRRVEALANFADGINLSELTKLRLDPKVAESRDEIGLVAQAFSRMYQRMRHDYALVRRQQRALTRHQQELSQTVEERTARLRWQTDANRQLAQISLGFLNVSVDDIASLLAQVVRQIGELLQVERVSVVEFEDDRLHYRAFWSCIPNAQSADEQLTDVARLKRRFTNNSMIIIEDVESISGRWPEEYRELSSLGIRGIAGFAIMDGDALVGVLALAQVSGHLEWNDDKSQLLTQFAATLNALLIRRRREGQMLLLQRQLLRANARLAKQAATDELTGLVNRRPFSKRLEQALGTEALLLMMDVDFFKHYNDSYGHPAGDEVLRRLAQALKQALPEDALLARIGGEEFAAVCPGQAPEVCRQLPQRLLDAVRELNIPHGASPHGRVSLSLGVVNLLGVDSVRDAMGRADACLYRAKALGRNRAEWEEN</sequence>
<evidence type="ECO:0000259" key="5">
    <source>
        <dbReference type="PROSITE" id="PS50885"/>
    </source>
</evidence>
<dbReference type="Gene3D" id="6.10.340.10">
    <property type="match status" value="1"/>
</dbReference>
<dbReference type="SMART" id="SM00065">
    <property type="entry name" value="GAF"/>
    <property type="match status" value="1"/>
</dbReference>
<keyword evidence="4" id="KW-0812">Transmembrane</keyword>
<dbReference type="GO" id="GO:0005886">
    <property type="term" value="C:plasma membrane"/>
    <property type="evidence" value="ECO:0007669"/>
    <property type="project" value="TreeGrafter"/>
</dbReference>
<dbReference type="GO" id="GO:0007165">
    <property type="term" value="P:signal transduction"/>
    <property type="evidence" value="ECO:0007669"/>
    <property type="project" value="InterPro"/>
</dbReference>
<feature type="transmembrane region" description="Helical" evidence="4">
    <location>
        <begin position="144"/>
        <end position="163"/>
    </location>
</feature>
<evidence type="ECO:0000256" key="3">
    <source>
        <dbReference type="ARBA" id="ARBA00034247"/>
    </source>
</evidence>
<dbReference type="AlphaFoldDB" id="A0A974XM65"/>
<dbReference type="GO" id="GO:0052621">
    <property type="term" value="F:diguanylate cyclase activity"/>
    <property type="evidence" value="ECO:0007669"/>
    <property type="project" value="UniProtKB-EC"/>
</dbReference>
<dbReference type="Pfam" id="PF01590">
    <property type="entry name" value="GAF"/>
    <property type="match status" value="1"/>
</dbReference>
<keyword evidence="4" id="KW-1133">Transmembrane helix</keyword>
<evidence type="ECO:0000256" key="4">
    <source>
        <dbReference type="SAM" id="Phobius"/>
    </source>
</evidence>
<protein>
    <recommendedName>
        <fullName evidence="2">diguanylate cyclase</fullName>
        <ecNumber evidence="2">2.7.7.65</ecNumber>
    </recommendedName>
</protein>
<dbReference type="PANTHER" id="PTHR45138">
    <property type="entry name" value="REGULATORY COMPONENTS OF SENSORY TRANSDUCTION SYSTEM"/>
    <property type="match status" value="1"/>
</dbReference>
<dbReference type="InterPro" id="IPR003660">
    <property type="entry name" value="HAMP_dom"/>
</dbReference>
<dbReference type="Pfam" id="PF00990">
    <property type="entry name" value="GGDEF"/>
    <property type="match status" value="1"/>
</dbReference>
<dbReference type="InterPro" id="IPR000160">
    <property type="entry name" value="GGDEF_dom"/>
</dbReference>
<dbReference type="KEGG" id="scyp:JYB88_16680"/>
<dbReference type="InterPro" id="IPR043128">
    <property type="entry name" value="Rev_trsase/Diguanyl_cyclase"/>
</dbReference>
<dbReference type="InterPro" id="IPR050469">
    <property type="entry name" value="Diguanylate_Cyclase"/>
</dbReference>
<dbReference type="PROSITE" id="PS50887">
    <property type="entry name" value="GGDEF"/>
    <property type="match status" value="1"/>
</dbReference>
<reference evidence="7 8" key="1">
    <citation type="submission" date="2021-03" db="EMBL/GenBank/DDBJ databases">
        <title>Novel species identification of genus Shewanella.</title>
        <authorList>
            <person name="Liu G."/>
            <person name="Zhang Q."/>
        </authorList>
    </citation>
    <scope>NUCLEOTIDE SEQUENCE [LARGE SCALE GENOMIC DNA]</scope>
    <source>
        <strain evidence="7 8">FJAT-53726</strain>
    </source>
</reference>
<comment type="cofactor">
    <cofactor evidence="1">
        <name>Mg(2+)</name>
        <dbReference type="ChEBI" id="CHEBI:18420"/>
    </cofactor>
</comment>
<dbReference type="Proteomes" id="UP000663281">
    <property type="component" value="Chromosome"/>
</dbReference>
<feature type="domain" description="GGDEF" evidence="6">
    <location>
        <begin position="464"/>
        <end position="597"/>
    </location>
</feature>
<feature type="domain" description="HAMP" evidence="5">
    <location>
        <begin position="168"/>
        <end position="224"/>
    </location>
</feature>
<dbReference type="GO" id="GO:1902201">
    <property type="term" value="P:negative regulation of bacterial-type flagellum-dependent cell motility"/>
    <property type="evidence" value="ECO:0007669"/>
    <property type="project" value="TreeGrafter"/>
</dbReference>
<keyword evidence="8" id="KW-1185">Reference proteome</keyword>
<dbReference type="PANTHER" id="PTHR45138:SF9">
    <property type="entry name" value="DIGUANYLATE CYCLASE DGCM-RELATED"/>
    <property type="match status" value="1"/>
</dbReference>
<dbReference type="SUPFAM" id="SSF55781">
    <property type="entry name" value="GAF domain-like"/>
    <property type="match status" value="1"/>
</dbReference>
<dbReference type="InterPro" id="IPR029787">
    <property type="entry name" value="Nucleotide_cyclase"/>
</dbReference>
<evidence type="ECO:0000256" key="2">
    <source>
        <dbReference type="ARBA" id="ARBA00012528"/>
    </source>
</evidence>
<dbReference type="RefSeq" id="WP_207324844.1">
    <property type="nucleotide sequence ID" value="NZ_CP071504.1"/>
</dbReference>